<dbReference type="InterPro" id="IPR032675">
    <property type="entry name" value="LRR_dom_sf"/>
</dbReference>
<feature type="region of interest" description="Disordered" evidence="1">
    <location>
        <begin position="533"/>
        <end position="562"/>
    </location>
</feature>
<proteinExistence type="predicted"/>
<dbReference type="AlphaFoldDB" id="A0A165F8K7"/>
<reference evidence="2 3" key="1">
    <citation type="journal article" date="2016" name="Mol. Biol. Evol.">
        <title>Comparative Genomics of Early-Diverging Mushroom-Forming Fungi Provides Insights into the Origins of Lignocellulose Decay Capabilities.</title>
        <authorList>
            <person name="Nagy L.G."/>
            <person name="Riley R."/>
            <person name="Tritt A."/>
            <person name="Adam C."/>
            <person name="Daum C."/>
            <person name="Floudas D."/>
            <person name="Sun H."/>
            <person name="Yadav J.S."/>
            <person name="Pangilinan J."/>
            <person name="Larsson K.H."/>
            <person name="Matsuura K."/>
            <person name="Barry K."/>
            <person name="Labutti K."/>
            <person name="Kuo R."/>
            <person name="Ohm R.A."/>
            <person name="Bhattacharya S.S."/>
            <person name="Shirouzu T."/>
            <person name="Yoshinaga Y."/>
            <person name="Martin F.M."/>
            <person name="Grigoriev I.V."/>
            <person name="Hibbett D.S."/>
        </authorList>
    </citation>
    <scope>NUCLEOTIDE SEQUENCE [LARGE SCALE GENOMIC DNA]</scope>
    <source>
        <strain evidence="2 3">HHB12733</strain>
    </source>
</reference>
<feature type="compositionally biased region" description="Acidic residues" evidence="1">
    <location>
        <begin position="536"/>
        <end position="562"/>
    </location>
</feature>
<accession>A0A165F8K7</accession>
<sequence length="562" mass="62998">MSTTLSPLERAFKVDKIAHEMLERIVVGEGWKGLRAVMDTSKTLLSIMKKLASKEDESWRLLTNDSLLYLNHDKHGPVEEQAEKEEEPGREQAHEMEIDDIQEVDERTWLAIYRLQKCRQIVLSFARHELPATIARLWLEVAERAKITDCPIRVETAAIWTEFPNGLDIASDIVSRCRLKVLDVTIVGSPQRGRDWSTSVQELLRQVQQKGGALKTLSLRGFAGRSAFYNDDLRSCLAKLDELLEVSLDDELLVDTTLSTLGRCAPSLQRLGIFCGPRWRGYPDLFAITCAQGAFMHLKNIQIEGALGMTISVLEMCKGMDLKGIDINTTLTPEAVLMLSVLPTRIFQTQSSLEVLRIVVVPPRSTTAKIVNWEMWTDLAMCDQLHSLKLEVRGGSIEGLGDYSLSTLTMSMSLLEEFECLWDGNPWLSIDAIYNLLRYGRKLKHIKLGSMDLRETDTEPKDIRWPSENVRISIARAKRGSVTETASILALGPLERLEFVSVDKGLDEHLKASKLGGSATSRYWWLRCKEKVDSGGSEETDSVSADDETGSVSEDDGESTAH</sequence>
<dbReference type="Proteomes" id="UP000076842">
    <property type="component" value="Unassembled WGS sequence"/>
</dbReference>
<name>A0A165F8K7_9BASI</name>
<keyword evidence="3" id="KW-1185">Reference proteome</keyword>
<organism evidence="2 3">
    <name type="scientific">Calocera cornea HHB12733</name>
    <dbReference type="NCBI Taxonomy" id="1353952"/>
    <lineage>
        <taxon>Eukaryota</taxon>
        <taxon>Fungi</taxon>
        <taxon>Dikarya</taxon>
        <taxon>Basidiomycota</taxon>
        <taxon>Agaricomycotina</taxon>
        <taxon>Dacrymycetes</taxon>
        <taxon>Dacrymycetales</taxon>
        <taxon>Dacrymycetaceae</taxon>
        <taxon>Calocera</taxon>
    </lineage>
</organism>
<dbReference type="InParanoid" id="A0A165F8K7"/>
<protein>
    <submittedName>
        <fullName evidence="2">Uncharacterized protein</fullName>
    </submittedName>
</protein>
<evidence type="ECO:0000313" key="3">
    <source>
        <dbReference type="Proteomes" id="UP000076842"/>
    </source>
</evidence>
<dbReference type="Gene3D" id="3.80.10.10">
    <property type="entry name" value="Ribonuclease Inhibitor"/>
    <property type="match status" value="1"/>
</dbReference>
<evidence type="ECO:0000256" key="1">
    <source>
        <dbReference type="SAM" id="MobiDB-lite"/>
    </source>
</evidence>
<dbReference type="EMBL" id="KV423978">
    <property type="protein sequence ID" value="KZT56388.1"/>
    <property type="molecule type" value="Genomic_DNA"/>
</dbReference>
<gene>
    <name evidence="2" type="ORF">CALCODRAFT_509465</name>
</gene>
<evidence type="ECO:0000313" key="2">
    <source>
        <dbReference type="EMBL" id="KZT56388.1"/>
    </source>
</evidence>